<evidence type="ECO:0000256" key="1">
    <source>
        <dbReference type="SAM" id="Phobius"/>
    </source>
</evidence>
<dbReference type="Proteomes" id="UP000683310">
    <property type="component" value="Chromosome"/>
</dbReference>
<accession>A0ABX8CL94</accession>
<keyword evidence="1" id="KW-1133">Transmembrane helix</keyword>
<dbReference type="RefSeq" id="WP_213556776.1">
    <property type="nucleotide sequence ID" value="NZ_JBHZDI010000018.1"/>
</dbReference>
<evidence type="ECO:0000313" key="2">
    <source>
        <dbReference type="EMBL" id="QVI20668.1"/>
    </source>
</evidence>
<name>A0ABX8CL94_9NOCA</name>
<keyword evidence="1" id="KW-0812">Transmembrane</keyword>
<feature type="transmembrane region" description="Helical" evidence="1">
    <location>
        <begin position="41"/>
        <end position="60"/>
    </location>
</feature>
<organism evidence="2 3">
    <name type="scientific">Nocardia tengchongensis</name>
    <dbReference type="NCBI Taxonomy" id="2055889"/>
    <lineage>
        <taxon>Bacteria</taxon>
        <taxon>Bacillati</taxon>
        <taxon>Actinomycetota</taxon>
        <taxon>Actinomycetes</taxon>
        <taxon>Mycobacteriales</taxon>
        <taxon>Nocardiaceae</taxon>
        <taxon>Nocardia</taxon>
    </lineage>
</organism>
<evidence type="ECO:0000313" key="3">
    <source>
        <dbReference type="Proteomes" id="UP000683310"/>
    </source>
</evidence>
<sequence length="152" mass="16594">MLAGVQRRHRADPRAAFDLLWRSLVAKRAGRPIHTMRTKRGVILVVLALVAVVGCSSFSGPSVHFTSPSKYDGAKLCDRYRTFLRNSLLITDAEVETLTFEEGGIVGWSTICSGRHAGLGLIGALQVHNQRIDDGELDGIPTDYPAVPGLRR</sequence>
<reference evidence="2 3" key="1">
    <citation type="submission" date="2021-04" db="EMBL/GenBank/DDBJ databases">
        <title>Nocardia tengchongensis.</title>
        <authorList>
            <person name="Zhuang k."/>
            <person name="Ran Y."/>
            <person name="Li W."/>
        </authorList>
    </citation>
    <scope>NUCLEOTIDE SEQUENCE [LARGE SCALE GENOMIC DNA]</scope>
    <source>
        <strain evidence="2 3">CFH S0057</strain>
    </source>
</reference>
<dbReference type="EMBL" id="CP074371">
    <property type="protein sequence ID" value="QVI20668.1"/>
    <property type="molecule type" value="Genomic_DNA"/>
</dbReference>
<gene>
    <name evidence="2" type="ORF">KHQ06_31855</name>
</gene>
<proteinExistence type="predicted"/>
<keyword evidence="3" id="KW-1185">Reference proteome</keyword>
<keyword evidence="1" id="KW-0472">Membrane</keyword>
<protein>
    <submittedName>
        <fullName evidence="2">Uncharacterized protein</fullName>
    </submittedName>
</protein>